<evidence type="ECO:0000313" key="2">
    <source>
        <dbReference type="EMBL" id="QEC48800.1"/>
    </source>
</evidence>
<feature type="transmembrane region" description="Helical" evidence="1">
    <location>
        <begin position="180"/>
        <end position="204"/>
    </location>
</feature>
<evidence type="ECO:0008006" key="4">
    <source>
        <dbReference type="Google" id="ProtNLM"/>
    </source>
</evidence>
<keyword evidence="1" id="KW-1133">Transmembrane helix</keyword>
<keyword evidence="1" id="KW-0472">Membrane</keyword>
<evidence type="ECO:0000256" key="1">
    <source>
        <dbReference type="SAM" id="Phobius"/>
    </source>
</evidence>
<dbReference type="OrthoDB" id="5242303at2"/>
<sequence length="265" mass="27176">MVGAIAARLGSSRPRAIAAFGLSPLLLIAEVGGLHNDVPAVLCLLAAAWCLVRGRGAGAPRWVNAAAGVLVVTAAGIKPSFAIVIGMVVLGARSRLWAVAGAAVALAALAVPTFAVYGGALPDIHTQGALVTPLSVPNLLGLAAGHGGADAAVRSVARDVMVLVGAAGTLAVGWRRRWALSAIGVVLFCAVLTLPWVMPWYLVWALPFIAVGRPRALVPVAVIATGWLVVGGLPQLPGILHSFGYFPTRLSTGLANHREFVRLLQ</sequence>
<dbReference type="Proteomes" id="UP000321805">
    <property type="component" value="Chromosome"/>
</dbReference>
<dbReference type="KEGG" id="bsol:FSW04_15265"/>
<proteinExistence type="predicted"/>
<dbReference type="EMBL" id="CP042430">
    <property type="protein sequence ID" value="QEC48800.1"/>
    <property type="molecule type" value="Genomic_DNA"/>
</dbReference>
<feature type="transmembrane region" description="Helical" evidence="1">
    <location>
        <begin position="62"/>
        <end position="89"/>
    </location>
</feature>
<feature type="transmembrane region" description="Helical" evidence="1">
    <location>
        <begin position="96"/>
        <end position="118"/>
    </location>
</feature>
<keyword evidence="1" id="KW-0812">Transmembrane</keyword>
<evidence type="ECO:0000313" key="3">
    <source>
        <dbReference type="Proteomes" id="UP000321805"/>
    </source>
</evidence>
<keyword evidence="3" id="KW-1185">Reference proteome</keyword>
<name>A0A5B8U726_9ACTN</name>
<accession>A0A5B8U726</accession>
<dbReference type="Pfam" id="PF26314">
    <property type="entry name" value="MptA_B_family"/>
    <property type="match status" value="1"/>
</dbReference>
<dbReference type="AlphaFoldDB" id="A0A5B8U726"/>
<protein>
    <recommendedName>
        <fullName evidence="4">DUF2029 domain-containing protein</fullName>
    </recommendedName>
</protein>
<gene>
    <name evidence="2" type="ORF">FSW04_15265</name>
</gene>
<organism evidence="2 3">
    <name type="scientific">Baekduia soli</name>
    <dbReference type="NCBI Taxonomy" id="496014"/>
    <lineage>
        <taxon>Bacteria</taxon>
        <taxon>Bacillati</taxon>
        <taxon>Actinomycetota</taxon>
        <taxon>Thermoleophilia</taxon>
        <taxon>Solirubrobacterales</taxon>
        <taxon>Baekduiaceae</taxon>
        <taxon>Baekduia</taxon>
    </lineage>
</organism>
<feature type="transmembrane region" description="Helical" evidence="1">
    <location>
        <begin position="216"/>
        <end position="236"/>
    </location>
</feature>
<reference evidence="2 3" key="1">
    <citation type="journal article" date="2018" name="J. Microbiol.">
        <title>Baekduia soli gen. nov., sp. nov., a novel bacterium isolated from the soil of Baekdu Mountain and proposal of a novel family name, Baekduiaceae fam. nov.</title>
        <authorList>
            <person name="An D.S."/>
            <person name="Siddiqi M.Z."/>
            <person name="Kim K.H."/>
            <person name="Yu H.S."/>
            <person name="Im W.T."/>
        </authorList>
    </citation>
    <scope>NUCLEOTIDE SEQUENCE [LARGE SCALE GENOMIC DNA]</scope>
    <source>
        <strain evidence="2 3">BR7-21</strain>
    </source>
</reference>